<accession>A0A7W4Z9J2</accession>
<keyword evidence="3" id="KW-1185">Reference proteome</keyword>
<name>A0A7W4Z9J2_9GAMM</name>
<dbReference type="AlphaFoldDB" id="A0A7W4Z9J2"/>
<reference evidence="2 3" key="1">
    <citation type="submission" date="2020-08" db="EMBL/GenBank/DDBJ databases">
        <title>Genomic Encyclopedia of Type Strains, Phase III (KMG-III): the genomes of soil and plant-associated and newly described type strains.</title>
        <authorList>
            <person name="Whitman W."/>
        </authorList>
    </citation>
    <scope>NUCLEOTIDE SEQUENCE [LARGE SCALE GENOMIC DNA]</scope>
    <source>
        <strain evidence="2 3">CECT 8799</strain>
    </source>
</reference>
<sequence length="400" mass="44217">MSLGYVFLGYGEVSFVKVGLITNLQNNNEFVSEYLWKSDASAVMKATGGNTGNVAFVHSVKNILMDDFEVLSWGHDPVFVNKNFDLICVCCANQVGSHVDLKNWGDALSQFDLPVVLIGLGAQSDRIGVMPEVPEGTREFLEIVSHLKSDAGASNIITRGEFSSWVLKELGYDTSPLGCPSLLTSPRSDLGQECYKRKDEVRFPRVMVPSGNPWHPSSKIEGLLVELVEKFNGEYVLQHPDLLFKLVLEGWGVLDERQSDRLKSVYNCFGSLGELEGWLRAYSVFFADAQNWLNYSRKFSVAVGPRYHGVALPVQMGVPGRVVTIDSRTEELAKTTGIPCSHFSDVEGLSAEELYEAAFWSRSEADNFDAVRCSSSSGYINFFKSNGLSVKPYLADLARG</sequence>
<comment type="caution">
    <text evidence="2">The sequence shown here is derived from an EMBL/GenBank/DDBJ whole genome shotgun (WGS) entry which is preliminary data.</text>
</comment>
<evidence type="ECO:0000313" key="3">
    <source>
        <dbReference type="Proteomes" id="UP000535937"/>
    </source>
</evidence>
<dbReference type="InterPro" id="IPR007345">
    <property type="entry name" value="Polysacch_pyruvyl_Trfase"/>
</dbReference>
<feature type="domain" description="Polysaccharide pyruvyl transferase" evidence="1">
    <location>
        <begin position="50"/>
        <end position="327"/>
    </location>
</feature>
<protein>
    <recommendedName>
        <fullName evidence="1">Polysaccharide pyruvyl transferase domain-containing protein</fullName>
    </recommendedName>
</protein>
<dbReference type="EMBL" id="JACHWZ010000012">
    <property type="protein sequence ID" value="MBB3061888.1"/>
    <property type="molecule type" value="Genomic_DNA"/>
</dbReference>
<gene>
    <name evidence="2" type="ORF">FHS09_002731</name>
</gene>
<evidence type="ECO:0000313" key="2">
    <source>
        <dbReference type="EMBL" id="MBB3061888.1"/>
    </source>
</evidence>
<proteinExistence type="predicted"/>
<dbReference type="RefSeq" id="WP_183460697.1">
    <property type="nucleotide sequence ID" value="NZ_JACHWZ010000012.1"/>
</dbReference>
<organism evidence="2 3">
    <name type="scientific">Microbulbifer rhizosphaerae</name>
    <dbReference type="NCBI Taxonomy" id="1562603"/>
    <lineage>
        <taxon>Bacteria</taxon>
        <taxon>Pseudomonadati</taxon>
        <taxon>Pseudomonadota</taxon>
        <taxon>Gammaproteobacteria</taxon>
        <taxon>Cellvibrionales</taxon>
        <taxon>Microbulbiferaceae</taxon>
        <taxon>Microbulbifer</taxon>
    </lineage>
</organism>
<evidence type="ECO:0000259" key="1">
    <source>
        <dbReference type="Pfam" id="PF04230"/>
    </source>
</evidence>
<dbReference type="Proteomes" id="UP000535937">
    <property type="component" value="Unassembled WGS sequence"/>
</dbReference>
<dbReference type="Pfam" id="PF04230">
    <property type="entry name" value="PS_pyruv_trans"/>
    <property type="match status" value="1"/>
</dbReference>